<reference evidence="7" key="1">
    <citation type="submission" date="2021-06" db="EMBL/GenBank/DDBJ databases">
        <title>Parelaphostrongylus tenuis whole genome reference sequence.</title>
        <authorList>
            <person name="Garwood T.J."/>
            <person name="Larsen P.A."/>
            <person name="Fountain-Jones N.M."/>
            <person name="Garbe J.R."/>
            <person name="Macchietto M.G."/>
            <person name="Kania S.A."/>
            <person name="Gerhold R.W."/>
            <person name="Richards J.E."/>
            <person name="Wolf T.M."/>
        </authorList>
    </citation>
    <scope>NUCLEOTIDE SEQUENCE</scope>
    <source>
        <strain evidence="7">MNPRO001-30</strain>
        <tissue evidence="7">Meninges</tissue>
    </source>
</reference>
<dbReference type="EMBL" id="JAHQIW010002865">
    <property type="protein sequence ID" value="KAJ1356694.1"/>
    <property type="molecule type" value="Genomic_DNA"/>
</dbReference>
<dbReference type="Gene3D" id="1.10.510.10">
    <property type="entry name" value="Transferase(Phosphotransferase) domain 1"/>
    <property type="match status" value="1"/>
</dbReference>
<evidence type="ECO:0000256" key="4">
    <source>
        <dbReference type="ARBA" id="ARBA00023239"/>
    </source>
</evidence>
<gene>
    <name evidence="7" type="ORF">KIN20_014434</name>
</gene>
<evidence type="ECO:0000313" key="7">
    <source>
        <dbReference type="EMBL" id="KAJ1356694.1"/>
    </source>
</evidence>
<evidence type="ECO:0000256" key="3">
    <source>
        <dbReference type="ARBA" id="ARBA00022741"/>
    </source>
</evidence>
<comment type="caution">
    <text evidence="7">The sequence shown here is derived from an EMBL/GenBank/DDBJ whole genome shotgun (WGS) entry which is preliminary data.</text>
</comment>
<dbReference type="Pfam" id="PF00069">
    <property type="entry name" value="Pkinase"/>
    <property type="match status" value="1"/>
</dbReference>
<evidence type="ECO:0000256" key="1">
    <source>
        <dbReference type="ARBA" id="ARBA00001436"/>
    </source>
</evidence>
<proteinExistence type="predicted"/>
<keyword evidence="8" id="KW-1185">Reference proteome</keyword>
<dbReference type="PANTHER" id="PTHR11920:SF495">
    <property type="entry name" value="RECEPTOR-TYPE GUANYLATE CYCLASE GCY-7"/>
    <property type="match status" value="1"/>
</dbReference>
<dbReference type="InterPro" id="IPR000719">
    <property type="entry name" value="Prot_kinase_dom"/>
</dbReference>
<dbReference type="EC" id="4.6.1.2" evidence="2"/>
<evidence type="ECO:0000259" key="6">
    <source>
        <dbReference type="PROSITE" id="PS50011"/>
    </source>
</evidence>
<keyword evidence="5" id="KW-0141">cGMP biosynthesis</keyword>
<dbReference type="GO" id="GO:0005886">
    <property type="term" value="C:plasma membrane"/>
    <property type="evidence" value="ECO:0007669"/>
    <property type="project" value="TreeGrafter"/>
</dbReference>
<organism evidence="7 8">
    <name type="scientific">Parelaphostrongylus tenuis</name>
    <name type="common">Meningeal worm</name>
    <dbReference type="NCBI Taxonomy" id="148309"/>
    <lineage>
        <taxon>Eukaryota</taxon>
        <taxon>Metazoa</taxon>
        <taxon>Ecdysozoa</taxon>
        <taxon>Nematoda</taxon>
        <taxon>Chromadorea</taxon>
        <taxon>Rhabditida</taxon>
        <taxon>Rhabditina</taxon>
        <taxon>Rhabditomorpha</taxon>
        <taxon>Strongyloidea</taxon>
        <taxon>Metastrongylidae</taxon>
        <taxon>Parelaphostrongylus</taxon>
    </lineage>
</organism>
<name>A0AAD5QPB2_PARTN</name>
<dbReference type="InterPro" id="IPR011009">
    <property type="entry name" value="Kinase-like_dom_sf"/>
</dbReference>
<dbReference type="PANTHER" id="PTHR11920">
    <property type="entry name" value="GUANYLYL CYCLASE"/>
    <property type="match status" value="1"/>
</dbReference>
<keyword evidence="4" id="KW-0456">Lyase</keyword>
<dbReference type="SUPFAM" id="SSF56112">
    <property type="entry name" value="Protein kinase-like (PK-like)"/>
    <property type="match status" value="1"/>
</dbReference>
<evidence type="ECO:0000313" key="8">
    <source>
        <dbReference type="Proteomes" id="UP001196413"/>
    </source>
</evidence>
<feature type="domain" description="Protein kinase" evidence="6">
    <location>
        <begin position="1"/>
        <end position="119"/>
    </location>
</feature>
<dbReference type="GO" id="GO:0004383">
    <property type="term" value="F:guanylate cyclase activity"/>
    <property type="evidence" value="ECO:0007669"/>
    <property type="project" value="UniProtKB-EC"/>
</dbReference>
<evidence type="ECO:0000256" key="5">
    <source>
        <dbReference type="ARBA" id="ARBA00023293"/>
    </source>
</evidence>
<dbReference type="GO" id="GO:0004016">
    <property type="term" value="F:adenylate cyclase activity"/>
    <property type="evidence" value="ECO:0007669"/>
    <property type="project" value="TreeGrafter"/>
</dbReference>
<dbReference type="InterPro" id="IPR050401">
    <property type="entry name" value="Cyclic_nucleotide_synthase"/>
</dbReference>
<dbReference type="GO" id="GO:0001653">
    <property type="term" value="F:peptide receptor activity"/>
    <property type="evidence" value="ECO:0007669"/>
    <property type="project" value="TreeGrafter"/>
</dbReference>
<evidence type="ECO:0000256" key="2">
    <source>
        <dbReference type="ARBA" id="ARBA00012202"/>
    </source>
</evidence>
<dbReference type="GO" id="GO:0004672">
    <property type="term" value="F:protein kinase activity"/>
    <property type="evidence" value="ECO:0007669"/>
    <property type="project" value="InterPro"/>
</dbReference>
<accession>A0AAD5QPB2</accession>
<dbReference type="AlphaFoldDB" id="A0AAD5QPB2"/>
<dbReference type="GO" id="GO:0007168">
    <property type="term" value="P:receptor guanylyl cyclase signaling pathway"/>
    <property type="evidence" value="ECO:0007669"/>
    <property type="project" value="TreeGrafter"/>
</dbReference>
<dbReference type="Proteomes" id="UP001196413">
    <property type="component" value="Unassembled WGS sequence"/>
</dbReference>
<dbReference type="GO" id="GO:0005524">
    <property type="term" value="F:ATP binding"/>
    <property type="evidence" value="ECO:0007669"/>
    <property type="project" value="InterPro"/>
</dbReference>
<protein>
    <recommendedName>
        <fullName evidence="2">guanylate cyclase</fullName>
        <ecNumber evidence="2">4.6.1.2</ecNumber>
    </recommendedName>
</protein>
<keyword evidence="3" id="KW-0547">Nucleotide-binding</keyword>
<comment type="catalytic activity">
    <reaction evidence="1">
        <text>GTP = 3',5'-cyclic GMP + diphosphate</text>
        <dbReference type="Rhea" id="RHEA:13665"/>
        <dbReference type="ChEBI" id="CHEBI:33019"/>
        <dbReference type="ChEBI" id="CHEBI:37565"/>
        <dbReference type="ChEBI" id="CHEBI:57746"/>
        <dbReference type="EC" id="4.6.1.2"/>
    </reaction>
</comment>
<dbReference type="PROSITE" id="PS50011">
    <property type="entry name" value="PROTEIN_KINASE_DOM"/>
    <property type="match status" value="1"/>
</dbReference>
<sequence>MAPELLRDSAKDSSNPSKAGDIYSFAIISSEVITRKPPWNFQERQESLDELLYMIKRGGNTPIRPDLNTDGEINPALLHLTRDCWNERPGDRPTADTVCDLLEAANSEKKSNLMDHMFNMLEDYTNTLELDVEERTKELQTEKKKADILLRKCCQGGADLELNSNHKLFSCINA</sequence>